<protein>
    <submittedName>
        <fullName evidence="1">Uncharacterized protein</fullName>
    </submittedName>
</protein>
<dbReference type="Proteomes" id="UP000315700">
    <property type="component" value="Chromosome"/>
</dbReference>
<accession>A0A517S9H0</accession>
<keyword evidence="2" id="KW-1185">Reference proteome</keyword>
<organism evidence="1 2">
    <name type="scientific">Caulifigura coniformis</name>
    <dbReference type="NCBI Taxonomy" id="2527983"/>
    <lineage>
        <taxon>Bacteria</taxon>
        <taxon>Pseudomonadati</taxon>
        <taxon>Planctomycetota</taxon>
        <taxon>Planctomycetia</taxon>
        <taxon>Planctomycetales</taxon>
        <taxon>Planctomycetaceae</taxon>
        <taxon>Caulifigura</taxon>
    </lineage>
</organism>
<dbReference type="InParanoid" id="A0A517S9H0"/>
<dbReference type="RefSeq" id="WP_145027361.1">
    <property type="nucleotide sequence ID" value="NZ_CP036271.1"/>
</dbReference>
<dbReference type="EMBL" id="CP036271">
    <property type="protein sequence ID" value="QDT52746.1"/>
    <property type="molecule type" value="Genomic_DNA"/>
</dbReference>
<gene>
    <name evidence="1" type="ORF">Pan44_07580</name>
</gene>
<dbReference type="KEGG" id="ccos:Pan44_07580"/>
<evidence type="ECO:0000313" key="1">
    <source>
        <dbReference type="EMBL" id="QDT52746.1"/>
    </source>
</evidence>
<proteinExistence type="predicted"/>
<name>A0A517S9H0_9PLAN</name>
<sequence length="78" mass="8050">MVKIPVRDFTHATLSNTDGLPLYGKGRFLGWSGPTINGVSVLLSQSGTLGLVILSAGKPLLREATGALGEIGTLRTAS</sequence>
<evidence type="ECO:0000313" key="2">
    <source>
        <dbReference type="Proteomes" id="UP000315700"/>
    </source>
</evidence>
<dbReference type="AlphaFoldDB" id="A0A517S9H0"/>
<reference evidence="1 2" key="1">
    <citation type="submission" date="2019-02" db="EMBL/GenBank/DDBJ databases">
        <title>Deep-cultivation of Planctomycetes and their phenomic and genomic characterization uncovers novel biology.</title>
        <authorList>
            <person name="Wiegand S."/>
            <person name="Jogler M."/>
            <person name="Boedeker C."/>
            <person name="Pinto D."/>
            <person name="Vollmers J."/>
            <person name="Rivas-Marin E."/>
            <person name="Kohn T."/>
            <person name="Peeters S.H."/>
            <person name="Heuer A."/>
            <person name="Rast P."/>
            <person name="Oberbeckmann S."/>
            <person name="Bunk B."/>
            <person name="Jeske O."/>
            <person name="Meyerdierks A."/>
            <person name="Storesund J.E."/>
            <person name="Kallscheuer N."/>
            <person name="Luecker S."/>
            <person name="Lage O.M."/>
            <person name="Pohl T."/>
            <person name="Merkel B.J."/>
            <person name="Hornburger P."/>
            <person name="Mueller R.-W."/>
            <person name="Bruemmer F."/>
            <person name="Labrenz M."/>
            <person name="Spormann A.M."/>
            <person name="Op den Camp H."/>
            <person name="Overmann J."/>
            <person name="Amann R."/>
            <person name="Jetten M.S.M."/>
            <person name="Mascher T."/>
            <person name="Medema M.H."/>
            <person name="Devos D.P."/>
            <person name="Kaster A.-K."/>
            <person name="Ovreas L."/>
            <person name="Rohde M."/>
            <person name="Galperin M.Y."/>
            <person name="Jogler C."/>
        </authorList>
    </citation>
    <scope>NUCLEOTIDE SEQUENCE [LARGE SCALE GENOMIC DNA]</scope>
    <source>
        <strain evidence="1 2">Pan44</strain>
    </source>
</reference>